<dbReference type="Proteomes" id="UP000220210">
    <property type="component" value="Unassembled WGS sequence"/>
</dbReference>
<evidence type="ECO:0000313" key="2">
    <source>
        <dbReference type="EMBL" id="PFF49037.1"/>
    </source>
</evidence>
<comment type="caution">
    <text evidence="2">The sequence shown here is derived from an EMBL/GenBank/DDBJ whole genome shotgun (WGS) entry which is preliminary data.</text>
</comment>
<gene>
    <name evidence="2" type="ORF">CN357_14375</name>
</gene>
<keyword evidence="1" id="KW-1133">Transmembrane helix</keyword>
<feature type="transmembrane region" description="Helical" evidence="1">
    <location>
        <begin position="6"/>
        <end position="26"/>
    </location>
</feature>
<dbReference type="AlphaFoldDB" id="A0A9X6ZFA3"/>
<reference evidence="2 3" key="1">
    <citation type="submission" date="2017-09" db="EMBL/GenBank/DDBJ databases">
        <title>Large-scale bioinformatics analysis of Bacillus genomes uncovers conserved roles of natural products in bacterial physiology.</title>
        <authorList>
            <consortium name="Agbiome Team Llc"/>
            <person name="Bleich R.M."/>
            <person name="Kirk G.J."/>
            <person name="Santa Maria K.C."/>
            <person name="Allen S.E."/>
            <person name="Farag S."/>
            <person name="Shank E.A."/>
            <person name="Bowers A."/>
        </authorList>
    </citation>
    <scope>NUCLEOTIDE SEQUENCE [LARGE SCALE GENOMIC DNA]</scope>
    <source>
        <strain evidence="2 3">AFS020204</strain>
    </source>
</reference>
<proteinExistence type="predicted"/>
<dbReference type="EMBL" id="NTSO01000008">
    <property type="protein sequence ID" value="PFF49037.1"/>
    <property type="molecule type" value="Genomic_DNA"/>
</dbReference>
<accession>A0A9X6ZFA3</accession>
<protein>
    <submittedName>
        <fullName evidence="2">Uncharacterized protein</fullName>
    </submittedName>
</protein>
<keyword evidence="1" id="KW-0472">Membrane</keyword>
<keyword evidence="1" id="KW-0812">Transmembrane</keyword>
<name>A0A9X6ZFA3_BACCE</name>
<evidence type="ECO:0000313" key="3">
    <source>
        <dbReference type="Proteomes" id="UP000220210"/>
    </source>
</evidence>
<sequence>MSWIPSVITLLGTLAGAIIGIVGAIITQNKSFKRQIELERNKLEWNELQNNKNLKFEVYNELLEKNGVSQVIELDRNKPMDIYQFQVGNYLTCIRPILFKKFHVLDSDIQEKVLRIDEEIRRCEWYEDVDEDDNKGFLDLYNAILRRVNEEYEKMKISGIE</sequence>
<dbReference type="RefSeq" id="WP_084064283.1">
    <property type="nucleotide sequence ID" value="NZ_CP170754.1"/>
</dbReference>
<organism evidence="2 3">
    <name type="scientific">Bacillus cereus</name>
    <dbReference type="NCBI Taxonomy" id="1396"/>
    <lineage>
        <taxon>Bacteria</taxon>
        <taxon>Bacillati</taxon>
        <taxon>Bacillota</taxon>
        <taxon>Bacilli</taxon>
        <taxon>Bacillales</taxon>
        <taxon>Bacillaceae</taxon>
        <taxon>Bacillus</taxon>
        <taxon>Bacillus cereus group</taxon>
    </lineage>
</organism>
<evidence type="ECO:0000256" key="1">
    <source>
        <dbReference type="SAM" id="Phobius"/>
    </source>
</evidence>